<name>A0ABY5MDH9_9ACTN</name>
<dbReference type="Pfam" id="PF19136">
    <property type="entry name" value="DUF5819"/>
    <property type="match status" value="1"/>
</dbReference>
<accession>A0ABY5MDH9</accession>
<protein>
    <submittedName>
        <fullName evidence="2">DUF5819 family protein</fullName>
    </submittedName>
</protein>
<dbReference type="Proteomes" id="UP001316184">
    <property type="component" value="Chromosome"/>
</dbReference>
<dbReference type="EMBL" id="CP102173">
    <property type="protein sequence ID" value="UUP14787.1"/>
    <property type="molecule type" value="Genomic_DNA"/>
</dbReference>
<evidence type="ECO:0000256" key="1">
    <source>
        <dbReference type="SAM" id="Phobius"/>
    </source>
</evidence>
<keyword evidence="1" id="KW-0472">Membrane</keyword>
<gene>
    <name evidence="2" type="ORF">NQV15_05610</name>
</gene>
<evidence type="ECO:0000313" key="2">
    <source>
        <dbReference type="EMBL" id="UUP14787.1"/>
    </source>
</evidence>
<evidence type="ECO:0000313" key="3">
    <source>
        <dbReference type="Proteomes" id="UP001316184"/>
    </source>
</evidence>
<keyword evidence="1" id="KW-1133">Transmembrane helix</keyword>
<proteinExistence type="predicted"/>
<keyword evidence="3" id="KW-1185">Reference proteome</keyword>
<feature type="transmembrane region" description="Helical" evidence="1">
    <location>
        <begin position="21"/>
        <end position="38"/>
    </location>
</feature>
<organism evidence="2 3">
    <name type="scientific">Aeromicrobium wangtongii</name>
    <dbReference type="NCBI Taxonomy" id="2969247"/>
    <lineage>
        <taxon>Bacteria</taxon>
        <taxon>Bacillati</taxon>
        <taxon>Actinomycetota</taxon>
        <taxon>Actinomycetes</taxon>
        <taxon>Propionibacteriales</taxon>
        <taxon>Nocardioidaceae</taxon>
        <taxon>Aeromicrobium</taxon>
    </lineage>
</organism>
<reference evidence="2 3" key="1">
    <citation type="submission" date="2022-08" db="EMBL/GenBank/DDBJ databases">
        <title>novel species in genus Aeromicrobium.</title>
        <authorList>
            <person name="Ye L."/>
        </authorList>
    </citation>
    <scope>NUCLEOTIDE SEQUENCE [LARGE SCALE GENOMIC DNA]</scope>
    <source>
        <strain evidence="3">zg-Y1379</strain>
    </source>
</reference>
<dbReference type="RefSeq" id="WP_232398655.1">
    <property type="nucleotide sequence ID" value="NZ_CP102173.1"/>
</dbReference>
<sequence>MPTSPQQDESARPRHRWVVEVLLALVAVHSVILALWLAPAGPLRDAVGGNRLASYVDPYFQQGRDVVGVGRHQVDDSFSVRAFVVPDDGGKGTATEWVDLTQLDARATRHDVTAQRARLVARRLATNLNLAMLDLNDAQRRIIGDLTAEDLPSGIRISLEKSGGDPAAVRVFQAYHQMATQFASLYAQAQWDGRVDRVQFRTGRRTVPPVAGEASPDDVDAAMVSYGWRPTFRGSLEAREAFDSFVTK</sequence>
<keyword evidence="1" id="KW-0812">Transmembrane</keyword>
<dbReference type="InterPro" id="IPR043857">
    <property type="entry name" value="DUF5819"/>
</dbReference>